<dbReference type="EMBL" id="KN834040">
    <property type="protein sequence ID" value="KIK12873.1"/>
    <property type="molecule type" value="Genomic_DNA"/>
</dbReference>
<accession>A0A0C9YY85</accession>
<name>A0A0C9YY85_9AGAM</name>
<dbReference type="AlphaFoldDB" id="A0A0C9YY85"/>
<evidence type="ECO:0000313" key="2">
    <source>
        <dbReference type="Proteomes" id="UP000054018"/>
    </source>
</evidence>
<dbReference type="Proteomes" id="UP000054018">
    <property type="component" value="Unassembled WGS sequence"/>
</dbReference>
<reference evidence="2" key="2">
    <citation type="submission" date="2015-01" db="EMBL/GenBank/DDBJ databases">
        <title>Evolutionary Origins and Diversification of the Mycorrhizal Mutualists.</title>
        <authorList>
            <consortium name="DOE Joint Genome Institute"/>
            <consortium name="Mycorrhizal Genomics Consortium"/>
            <person name="Kohler A."/>
            <person name="Kuo A."/>
            <person name="Nagy L.G."/>
            <person name="Floudas D."/>
            <person name="Copeland A."/>
            <person name="Barry K.W."/>
            <person name="Cichocki N."/>
            <person name="Veneault-Fourrey C."/>
            <person name="LaButti K."/>
            <person name="Lindquist E.A."/>
            <person name="Lipzen A."/>
            <person name="Lundell T."/>
            <person name="Morin E."/>
            <person name="Murat C."/>
            <person name="Riley R."/>
            <person name="Ohm R."/>
            <person name="Sun H."/>
            <person name="Tunlid A."/>
            <person name="Henrissat B."/>
            <person name="Grigoriev I.V."/>
            <person name="Hibbett D.S."/>
            <person name="Martin F."/>
        </authorList>
    </citation>
    <scope>NUCLEOTIDE SEQUENCE [LARGE SCALE GENOMIC DNA]</scope>
    <source>
        <strain evidence="2">441</strain>
    </source>
</reference>
<organism evidence="1 2">
    <name type="scientific">Pisolithus microcarpus 441</name>
    <dbReference type="NCBI Taxonomy" id="765257"/>
    <lineage>
        <taxon>Eukaryota</taxon>
        <taxon>Fungi</taxon>
        <taxon>Dikarya</taxon>
        <taxon>Basidiomycota</taxon>
        <taxon>Agaricomycotina</taxon>
        <taxon>Agaricomycetes</taxon>
        <taxon>Agaricomycetidae</taxon>
        <taxon>Boletales</taxon>
        <taxon>Sclerodermatineae</taxon>
        <taxon>Pisolithaceae</taxon>
        <taxon>Pisolithus</taxon>
    </lineage>
</organism>
<sequence>MILAAVMPLGVWTEVQDLTIAPFIQIRRFNYGYYRSVQLPLKASCEPEWYMRTAA</sequence>
<gene>
    <name evidence="1" type="ORF">PISMIDRAFT_420003</name>
</gene>
<reference evidence="1 2" key="1">
    <citation type="submission" date="2014-04" db="EMBL/GenBank/DDBJ databases">
        <authorList>
            <consortium name="DOE Joint Genome Institute"/>
            <person name="Kuo A."/>
            <person name="Kohler A."/>
            <person name="Costa M.D."/>
            <person name="Nagy L.G."/>
            <person name="Floudas D."/>
            <person name="Copeland A."/>
            <person name="Barry K.W."/>
            <person name="Cichocki N."/>
            <person name="Veneault-Fourrey C."/>
            <person name="LaButti K."/>
            <person name="Lindquist E.A."/>
            <person name="Lipzen A."/>
            <person name="Lundell T."/>
            <person name="Morin E."/>
            <person name="Murat C."/>
            <person name="Sun H."/>
            <person name="Tunlid A."/>
            <person name="Henrissat B."/>
            <person name="Grigoriev I.V."/>
            <person name="Hibbett D.S."/>
            <person name="Martin F."/>
            <person name="Nordberg H.P."/>
            <person name="Cantor M.N."/>
            <person name="Hua S.X."/>
        </authorList>
    </citation>
    <scope>NUCLEOTIDE SEQUENCE [LARGE SCALE GENOMIC DNA]</scope>
    <source>
        <strain evidence="1 2">441</strain>
    </source>
</reference>
<protein>
    <submittedName>
        <fullName evidence="1">Uncharacterized protein</fullName>
    </submittedName>
</protein>
<evidence type="ECO:0000313" key="1">
    <source>
        <dbReference type="EMBL" id="KIK12873.1"/>
    </source>
</evidence>
<dbReference type="HOGENOM" id="CLU_3033298_0_0_1"/>
<proteinExistence type="predicted"/>
<keyword evidence="2" id="KW-1185">Reference proteome</keyword>